<dbReference type="Proteomes" id="UP001642360">
    <property type="component" value="Unassembled WGS sequence"/>
</dbReference>
<sequence>MGLQQSKEESLYKQVNHGDIEGIKALHSQGAGLEWTDREGKTPLIAACMTPELNNVAKTLIELGANVNAYSRGMYMGRVTLLKNILSGF</sequence>
<dbReference type="PROSITE" id="PS50088">
    <property type="entry name" value="ANK_REPEAT"/>
    <property type="match status" value="1"/>
</dbReference>
<name>A0ABC8TBY4_9AQUA</name>
<protein>
    <recommendedName>
        <fullName evidence="4">Ankyrin repeat domain-containing protein</fullName>
    </recommendedName>
</protein>
<gene>
    <name evidence="2" type="ORF">ILEXP_LOCUS36043</name>
</gene>
<reference evidence="2 3" key="1">
    <citation type="submission" date="2024-02" db="EMBL/GenBank/DDBJ databases">
        <authorList>
            <person name="Vignale AGUSTIN F."/>
            <person name="Sosa J E."/>
            <person name="Modenutti C."/>
        </authorList>
    </citation>
    <scope>NUCLEOTIDE SEQUENCE [LARGE SCALE GENOMIC DNA]</scope>
</reference>
<evidence type="ECO:0000256" key="1">
    <source>
        <dbReference type="PROSITE-ProRule" id="PRU00023"/>
    </source>
</evidence>
<dbReference type="InterPro" id="IPR036770">
    <property type="entry name" value="Ankyrin_rpt-contain_sf"/>
</dbReference>
<evidence type="ECO:0000313" key="2">
    <source>
        <dbReference type="EMBL" id="CAK9166803.1"/>
    </source>
</evidence>
<feature type="repeat" description="ANK" evidence="1">
    <location>
        <begin position="39"/>
        <end position="72"/>
    </location>
</feature>
<keyword evidence="1" id="KW-0040">ANK repeat</keyword>
<evidence type="ECO:0008006" key="4">
    <source>
        <dbReference type="Google" id="ProtNLM"/>
    </source>
</evidence>
<dbReference type="Pfam" id="PF12796">
    <property type="entry name" value="Ank_2"/>
    <property type="match status" value="1"/>
</dbReference>
<keyword evidence="3" id="KW-1185">Reference proteome</keyword>
<dbReference type="InterPro" id="IPR002110">
    <property type="entry name" value="Ankyrin_rpt"/>
</dbReference>
<dbReference type="AlphaFoldDB" id="A0ABC8TBY4"/>
<proteinExistence type="predicted"/>
<dbReference type="PROSITE" id="PS50297">
    <property type="entry name" value="ANK_REP_REGION"/>
    <property type="match status" value="1"/>
</dbReference>
<dbReference type="Gene3D" id="1.25.40.20">
    <property type="entry name" value="Ankyrin repeat-containing domain"/>
    <property type="match status" value="1"/>
</dbReference>
<evidence type="ECO:0000313" key="3">
    <source>
        <dbReference type="Proteomes" id="UP001642360"/>
    </source>
</evidence>
<dbReference type="EMBL" id="CAUOFW020004691">
    <property type="protein sequence ID" value="CAK9166803.1"/>
    <property type="molecule type" value="Genomic_DNA"/>
</dbReference>
<comment type="caution">
    <text evidence="2">The sequence shown here is derived from an EMBL/GenBank/DDBJ whole genome shotgun (WGS) entry which is preliminary data.</text>
</comment>
<accession>A0ABC8TBY4</accession>
<dbReference type="SUPFAM" id="SSF48403">
    <property type="entry name" value="Ankyrin repeat"/>
    <property type="match status" value="1"/>
</dbReference>
<organism evidence="2 3">
    <name type="scientific">Ilex paraguariensis</name>
    <name type="common">yerba mate</name>
    <dbReference type="NCBI Taxonomy" id="185542"/>
    <lineage>
        <taxon>Eukaryota</taxon>
        <taxon>Viridiplantae</taxon>
        <taxon>Streptophyta</taxon>
        <taxon>Embryophyta</taxon>
        <taxon>Tracheophyta</taxon>
        <taxon>Spermatophyta</taxon>
        <taxon>Magnoliopsida</taxon>
        <taxon>eudicotyledons</taxon>
        <taxon>Gunneridae</taxon>
        <taxon>Pentapetalae</taxon>
        <taxon>asterids</taxon>
        <taxon>campanulids</taxon>
        <taxon>Aquifoliales</taxon>
        <taxon>Aquifoliaceae</taxon>
        <taxon>Ilex</taxon>
    </lineage>
</organism>